<keyword evidence="2" id="KW-0285">Flavoprotein</keyword>
<dbReference type="SUPFAM" id="SSF51905">
    <property type="entry name" value="FAD/NAD(P)-binding domain"/>
    <property type="match status" value="1"/>
</dbReference>
<evidence type="ECO:0000256" key="4">
    <source>
        <dbReference type="ARBA" id="ARBA00023002"/>
    </source>
</evidence>
<dbReference type="InterPro" id="IPR036188">
    <property type="entry name" value="FAD/NAD-bd_sf"/>
</dbReference>
<keyword evidence="4" id="KW-0560">Oxidoreductase</keyword>
<dbReference type="GO" id="GO:0016491">
    <property type="term" value="F:oxidoreductase activity"/>
    <property type="evidence" value="ECO:0007669"/>
    <property type="project" value="UniProtKB-KW"/>
</dbReference>
<dbReference type="PANTHER" id="PTHR46720">
    <property type="entry name" value="HYDROXYLASE, PUTATIVE (AFU_ORTHOLOGUE AFUA_3G01460)-RELATED"/>
    <property type="match status" value="1"/>
</dbReference>
<dbReference type="OrthoDB" id="417877at2759"/>
<dbReference type="SUPFAM" id="SSF54373">
    <property type="entry name" value="FAD-linked reductases, C-terminal domain"/>
    <property type="match status" value="1"/>
</dbReference>
<dbReference type="InterPro" id="IPR051104">
    <property type="entry name" value="FAD_monoxygenase"/>
</dbReference>
<evidence type="ECO:0000313" key="6">
    <source>
        <dbReference type="Proteomes" id="UP000094444"/>
    </source>
</evidence>
<dbReference type="PRINTS" id="PR00420">
    <property type="entry name" value="RNGMNOXGNASE"/>
</dbReference>
<proteinExistence type="inferred from homology"/>
<evidence type="ECO:0000256" key="1">
    <source>
        <dbReference type="ARBA" id="ARBA00007992"/>
    </source>
</evidence>
<evidence type="ECO:0000256" key="3">
    <source>
        <dbReference type="ARBA" id="ARBA00022827"/>
    </source>
</evidence>
<comment type="similarity">
    <text evidence="1">Belongs to the paxM FAD-dependent monooxygenase family.</text>
</comment>
<dbReference type="PANTHER" id="PTHR46720:SF3">
    <property type="entry name" value="FAD-BINDING DOMAIN-CONTAINING PROTEIN-RELATED"/>
    <property type="match status" value="1"/>
</dbReference>
<dbReference type="AlphaFoldDB" id="A0A2P5I8S1"/>
<dbReference type="Gene3D" id="3.50.50.60">
    <property type="entry name" value="FAD/NAD(P)-binding domain"/>
    <property type="match status" value="1"/>
</dbReference>
<name>A0A2P5I8S1_DIAHE</name>
<protein>
    <submittedName>
        <fullName evidence="5">Salicylate hydroxylase</fullName>
    </submittedName>
</protein>
<accession>A0A2P5I8S1</accession>
<dbReference type="InParanoid" id="A0A2P5I8S1"/>
<dbReference type="STRING" id="158607.A0A2P5I8S1"/>
<keyword evidence="6" id="KW-1185">Reference proteome</keyword>
<keyword evidence="3" id="KW-0274">FAD</keyword>
<dbReference type="EMBL" id="MAVT02000150">
    <property type="protein sequence ID" value="POS78914.1"/>
    <property type="molecule type" value="Genomic_DNA"/>
</dbReference>
<evidence type="ECO:0000313" key="5">
    <source>
        <dbReference type="EMBL" id="POS78914.1"/>
    </source>
</evidence>
<organism evidence="5 6">
    <name type="scientific">Diaporthe helianthi</name>
    <dbReference type="NCBI Taxonomy" id="158607"/>
    <lineage>
        <taxon>Eukaryota</taxon>
        <taxon>Fungi</taxon>
        <taxon>Dikarya</taxon>
        <taxon>Ascomycota</taxon>
        <taxon>Pezizomycotina</taxon>
        <taxon>Sordariomycetes</taxon>
        <taxon>Sordariomycetidae</taxon>
        <taxon>Diaporthales</taxon>
        <taxon>Diaporthaceae</taxon>
        <taxon>Diaporthe</taxon>
    </lineage>
</organism>
<dbReference type="Pfam" id="PF13450">
    <property type="entry name" value="NAD_binding_8"/>
    <property type="match status" value="1"/>
</dbReference>
<reference evidence="5" key="1">
    <citation type="submission" date="2017-09" db="EMBL/GenBank/DDBJ databases">
        <title>Polyketide synthases of a Diaporthe helianthi virulent isolate.</title>
        <authorList>
            <person name="Baroncelli R."/>
        </authorList>
    </citation>
    <scope>NUCLEOTIDE SEQUENCE [LARGE SCALE GENOMIC DNA]</scope>
    <source>
        <strain evidence="5">7/96</strain>
    </source>
</reference>
<evidence type="ECO:0000256" key="2">
    <source>
        <dbReference type="ARBA" id="ARBA00022630"/>
    </source>
</evidence>
<comment type="caution">
    <text evidence="5">The sequence shown here is derived from an EMBL/GenBank/DDBJ whole genome shotgun (WGS) entry which is preliminary data.</text>
</comment>
<gene>
    <name evidence="5" type="ORF">DHEL01_v202684</name>
</gene>
<sequence>MSPASTPQIAIIGAGITGLTLAAGLQARGIPYTVYERAARNHHQRPGTAAVAAAHTGGGGAGIGLSPNAERAMGLLSPAVAEAYEQVANPNGEDYFQWVDGVRSPEVYFRLFVGEGMFRGCRRADLLEGVLRGLPEGRVVFGKALREVRGREDGGGRDGVRLVFEDGTEEVADAVIGCDGIHSRLRTLLFGPESKATYSQKYSFRALIPMDQARSSLPARLIHLTTTRYMYNGPGAHIITYPIANNTLLNTLVVVSDPNPVWTPPVDSRNPHVGKVAVADEVGAAFEGWHPDVRAIVGLLPRGGMDKWAIFDMVENPVPRYHGGGSGGDSSETSDVGGGAAGKVTCLAGDAAHACGPHLGAGAGFGIEDAYLLAELLQAAVVVVKDVSGSESEGDKKPGGTVGARLAAAFEVYSDMRYDRTQWLVKHTRDAVDLFQWKDRELSRSADGFGREITWRFHKIWHYDIEKMVEEAKQKMEARR</sequence>
<dbReference type="GO" id="GO:0044550">
    <property type="term" value="P:secondary metabolite biosynthetic process"/>
    <property type="evidence" value="ECO:0007669"/>
    <property type="project" value="TreeGrafter"/>
</dbReference>
<dbReference type="Proteomes" id="UP000094444">
    <property type="component" value="Unassembled WGS sequence"/>
</dbReference>